<organism evidence="1 2">
    <name type="scientific">Mucilaginibacter agri</name>
    <dbReference type="NCBI Taxonomy" id="2695265"/>
    <lineage>
        <taxon>Bacteria</taxon>
        <taxon>Pseudomonadati</taxon>
        <taxon>Bacteroidota</taxon>
        <taxon>Sphingobacteriia</taxon>
        <taxon>Sphingobacteriales</taxon>
        <taxon>Sphingobacteriaceae</taxon>
        <taxon>Mucilaginibacter</taxon>
    </lineage>
</organism>
<dbReference type="AlphaFoldDB" id="A0A965ZI37"/>
<protein>
    <submittedName>
        <fullName evidence="1">DUF4269 domain-containing protein</fullName>
    </submittedName>
</protein>
<comment type="caution">
    <text evidence="1">The sequence shown here is derived from an EMBL/GenBank/DDBJ whole genome shotgun (WGS) entry which is preliminary data.</text>
</comment>
<accession>A0A965ZI37</accession>
<evidence type="ECO:0000313" key="2">
    <source>
        <dbReference type="Proteomes" id="UP000638732"/>
    </source>
</evidence>
<dbReference type="EMBL" id="WWEO01000042">
    <property type="protein sequence ID" value="NCD70127.1"/>
    <property type="molecule type" value="Genomic_DNA"/>
</dbReference>
<reference evidence="1" key="2">
    <citation type="submission" date="2020-10" db="EMBL/GenBank/DDBJ databases">
        <title>Mucilaginibacter sp. nov., isolated from soil.</title>
        <authorList>
            <person name="Jeon C.O."/>
        </authorList>
    </citation>
    <scope>NUCLEOTIDE SEQUENCE</scope>
    <source>
        <strain evidence="1">R11</strain>
    </source>
</reference>
<sequence>MEKFDATAYLEDGNNRQQHAYKLLTGHAVFEILQPYSPLLTGTIPIEIDVDGSDLDIICCWSNADEFYNLLVNHFSSYPGFSIKRVIIQNKETIIANFHIEGVEIEIFGQNIPVKQQEAYRHMIVEYWLLNDNGELFRQKIIKLKQQGMKTEPAFAKILGLEGNAYDALLSQYETYER</sequence>
<evidence type="ECO:0000313" key="1">
    <source>
        <dbReference type="EMBL" id="NCD70127.1"/>
    </source>
</evidence>
<keyword evidence="2" id="KW-1185">Reference proteome</keyword>
<reference evidence="1" key="1">
    <citation type="submission" date="2020-01" db="EMBL/GenBank/DDBJ databases">
        <authorList>
            <person name="Seo Y.L."/>
        </authorList>
    </citation>
    <scope>NUCLEOTIDE SEQUENCE</scope>
    <source>
        <strain evidence="1">R11</strain>
    </source>
</reference>
<dbReference type="Pfam" id="PF14091">
    <property type="entry name" value="DUF4269"/>
    <property type="match status" value="1"/>
</dbReference>
<gene>
    <name evidence="1" type="ORF">GSY63_12225</name>
</gene>
<dbReference type="RefSeq" id="WP_166586092.1">
    <property type="nucleotide sequence ID" value="NZ_WWEO01000042.1"/>
</dbReference>
<dbReference type="InterPro" id="IPR025365">
    <property type="entry name" value="DUF4269"/>
</dbReference>
<dbReference type="Proteomes" id="UP000638732">
    <property type="component" value="Unassembled WGS sequence"/>
</dbReference>
<name>A0A965ZI37_9SPHI</name>
<proteinExistence type="predicted"/>